<comment type="subcellular location">
    <subcellularLocation>
        <location evidence="1">Secreted</location>
    </subcellularLocation>
</comment>
<dbReference type="Gene3D" id="4.10.40.20">
    <property type="match status" value="1"/>
</dbReference>
<dbReference type="InterPro" id="IPR002350">
    <property type="entry name" value="Kazal_dom"/>
</dbReference>
<feature type="signal peptide" evidence="6">
    <location>
        <begin position="1"/>
        <end position="19"/>
    </location>
</feature>
<dbReference type="AlphaFoldDB" id="A0A8T2P634"/>
<feature type="chain" id="PRO_5035792602" evidence="6">
    <location>
        <begin position="20"/>
        <end position="325"/>
    </location>
</feature>
<dbReference type="Gene3D" id="3.30.60.30">
    <property type="match status" value="1"/>
</dbReference>
<dbReference type="InterPro" id="IPR011390">
    <property type="entry name" value="IGFBP_rP_mac25"/>
</dbReference>
<keyword evidence="11" id="KW-1185">Reference proteome</keyword>
<feature type="domain" description="Ig-like" evidence="7">
    <location>
        <begin position="153"/>
        <end position="250"/>
    </location>
</feature>
<dbReference type="CDD" id="cd00104">
    <property type="entry name" value="KAZAL_FS"/>
    <property type="match status" value="1"/>
</dbReference>
<comment type="caution">
    <text evidence="10">The sequence shown here is derived from an EMBL/GenBank/DDBJ whole genome shotgun (WGS) entry which is preliminary data.</text>
</comment>
<evidence type="ECO:0000259" key="8">
    <source>
        <dbReference type="PROSITE" id="PS51323"/>
    </source>
</evidence>
<proteinExistence type="predicted"/>
<organism evidence="10 11">
    <name type="scientific">Albula glossodonta</name>
    <name type="common">roundjaw bonefish</name>
    <dbReference type="NCBI Taxonomy" id="121402"/>
    <lineage>
        <taxon>Eukaryota</taxon>
        <taxon>Metazoa</taxon>
        <taxon>Chordata</taxon>
        <taxon>Craniata</taxon>
        <taxon>Vertebrata</taxon>
        <taxon>Euteleostomi</taxon>
        <taxon>Actinopterygii</taxon>
        <taxon>Neopterygii</taxon>
        <taxon>Teleostei</taxon>
        <taxon>Albuliformes</taxon>
        <taxon>Albulidae</taxon>
        <taxon>Albula</taxon>
    </lineage>
</organism>
<name>A0A8T2P634_9TELE</name>
<dbReference type="InterPro" id="IPR009030">
    <property type="entry name" value="Growth_fac_rcpt_cys_sf"/>
</dbReference>
<dbReference type="SUPFAM" id="SSF57184">
    <property type="entry name" value="Growth factor receptor domain"/>
    <property type="match status" value="1"/>
</dbReference>
<evidence type="ECO:0000313" key="11">
    <source>
        <dbReference type="Proteomes" id="UP000824540"/>
    </source>
</evidence>
<dbReference type="InterPro" id="IPR007110">
    <property type="entry name" value="Ig-like_dom"/>
</dbReference>
<accession>A0A8T2P634</accession>
<dbReference type="Pfam" id="PF00219">
    <property type="entry name" value="IGFBP"/>
    <property type="match status" value="1"/>
</dbReference>
<dbReference type="PANTHER" id="PTHR14186:SF23">
    <property type="entry name" value="KAZAL-TYPE SERINE PEPTIDASE INHIBITOR DOMAIN 2"/>
    <property type="match status" value="1"/>
</dbReference>
<dbReference type="InterPro" id="IPR003598">
    <property type="entry name" value="Ig_sub2"/>
</dbReference>
<dbReference type="PROSITE" id="PS51465">
    <property type="entry name" value="KAZAL_2"/>
    <property type="match status" value="1"/>
</dbReference>
<dbReference type="FunFam" id="2.60.40.10:FF:000032">
    <property type="entry name" value="palladin isoform X1"/>
    <property type="match status" value="1"/>
</dbReference>
<gene>
    <name evidence="10" type="ORF">JZ751_012599</name>
</gene>
<dbReference type="GO" id="GO:0005615">
    <property type="term" value="C:extracellular space"/>
    <property type="evidence" value="ECO:0007669"/>
    <property type="project" value="TreeGrafter"/>
</dbReference>
<keyword evidence="5" id="KW-0393">Immunoglobulin domain</keyword>
<evidence type="ECO:0000259" key="9">
    <source>
        <dbReference type="PROSITE" id="PS51465"/>
    </source>
</evidence>
<evidence type="ECO:0000256" key="4">
    <source>
        <dbReference type="ARBA" id="ARBA00023157"/>
    </source>
</evidence>
<keyword evidence="2" id="KW-0964">Secreted</keyword>
<dbReference type="Proteomes" id="UP000824540">
    <property type="component" value="Unassembled WGS sequence"/>
</dbReference>
<feature type="domain" description="Kazal-like" evidence="9">
    <location>
        <begin position="100"/>
        <end position="151"/>
    </location>
</feature>
<dbReference type="Pfam" id="PF07679">
    <property type="entry name" value="I-set"/>
    <property type="match status" value="1"/>
</dbReference>
<evidence type="ECO:0000256" key="6">
    <source>
        <dbReference type="SAM" id="SignalP"/>
    </source>
</evidence>
<dbReference type="SMART" id="SM00280">
    <property type="entry name" value="KAZAL"/>
    <property type="match status" value="1"/>
</dbReference>
<dbReference type="InterPro" id="IPR036179">
    <property type="entry name" value="Ig-like_dom_sf"/>
</dbReference>
<dbReference type="InterPro" id="IPR000867">
    <property type="entry name" value="IGFBP-like"/>
</dbReference>
<dbReference type="GO" id="GO:0005520">
    <property type="term" value="F:insulin-like growth factor binding"/>
    <property type="evidence" value="ECO:0007669"/>
    <property type="project" value="InterPro"/>
</dbReference>
<dbReference type="InterPro" id="IPR003599">
    <property type="entry name" value="Ig_sub"/>
</dbReference>
<keyword evidence="3 6" id="KW-0732">Signal</keyword>
<dbReference type="SUPFAM" id="SSF48726">
    <property type="entry name" value="Immunoglobulin"/>
    <property type="match status" value="1"/>
</dbReference>
<dbReference type="Gene3D" id="2.60.40.10">
    <property type="entry name" value="Immunoglobulins"/>
    <property type="match status" value="1"/>
</dbReference>
<dbReference type="PROSITE" id="PS50835">
    <property type="entry name" value="IG_LIKE"/>
    <property type="match status" value="1"/>
</dbReference>
<dbReference type="OrthoDB" id="10029006at2759"/>
<feature type="domain" description="IGFBP N-terminal" evidence="8">
    <location>
        <begin position="28"/>
        <end position="107"/>
    </location>
</feature>
<evidence type="ECO:0000259" key="7">
    <source>
        <dbReference type="PROSITE" id="PS50835"/>
    </source>
</evidence>
<dbReference type="GO" id="GO:0009966">
    <property type="term" value="P:regulation of signal transduction"/>
    <property type="evidence" value="ECO:0007669"/>
    <property type="project" value="TreeGrafter"/>
</dbReference>
<dbReference type="SMART" id="SM00409">
    <property type="entry name" value="IG"/>
    <property type="match status" value="1"/>
</dbReference>
<evidence type="ECO:0000256" key="2">
    <source>
        <dbReference type="ARBA" id="ARBA00022525"/>
    </source>
</evidence>
<dbReference type="EMBL" id="JAFBMS010000021">
    <property type="protein sequence ID" value="KAG9344117.1"/>
    <property type="molecule type" value="Genomic_DNA"/>
</dbReference>
<evidence type="ECO:0000256" key="1">
    <source>
        <dbReference type="ARBA" id="ARBA00004613"/>
    </source>
</evidence>
<feature type="non-terminal residue" evidence="10">
    <location>
        <position position="1"/>
    </location>
</feature>
<dbReference type="InterPro" id="IPR036058">
    <property type="entry name" value="Kazal_dom_sf"/>
</dbReference>
<keyword evidence="4" id="KW-1015">Disulfide bond</keyword>
<dbReference type="GO" id="GO:0001558">
    <property type="term" value="P:regulation of cell growth"/>
    <property type="evidence" value="ECO:0007669"/>
    <property type="project" value="InterPro"/>
</dbReference>
<evidence type="ECO:0000256" key="3">
    <source>
        <dbReference type="ARBA" id="ARBA00022729"/>
    </source>
</evidence>
<protein>
    <submittedName>
        <fullName evidence="10">Uncharacterized protein</fullName>
    </submittedName>
</protein>
<sequence>MDCWLVSFVLLVSLRVTVGVGGDRSLNEWEGCGECHPDECVTELRCPVGLVKDPCGCCWECGGEEGQPCDLDPSRSFYGHCGDGLLCQILDQDLLAGEVPEPQCVCAQQGAICGSDDHTYENPCQLRAAQYRQREEGKLTVTAAHHGPCKAKPIIAMPPRDIISVEGNDIIFSCEVSAYPMAMIEWRKEGNSIFLPADDSHMAVQARGGPRRFELTGWLQIENVRLADEGVYTCAARNGFGEVLASARLQVVEKDSELAHRMKQQNKEVYHEYEEDDNEEDYKGACPLLLASPSGLQRFETGKMALRLAGNMMFKGQMGSEVTSQ</sequence>
<evidence type="ECO:0000313" key="10">
    <source>
        <dbReference type="EMBL" id="KAG9344117.1"/>
    </source>
</evidence>
<dbReference type="PANTHER" id="PTHR14186">
    <property type="entry name" value="INSULIN-LIKE GROWTH FACTOR BINDING PROTEIN-RELATED"/>
    <property type="match status" value="1"/>
</dbReference>
<dbReference type="PROSITE" id="PS51323">
    <property type="entry name" value="IGFBP_N_2"/>
    <property type="match status" value="1"/>
</dbReference>
<reference evidence="10" key="1">
    <citation type="thesis" date="2021" institute="BYU ScholarsArchive" country="Provo, UT, USA">
        <title>Applications of and Algorithms for Genome Assembly and Genomic Analyses with an Emphasis on Marine Teleosts.</title>
        <authorList>
            <person name="Pickett B.D."/>
        </authorList>
    </citation>
    <scope>NUCLEOTIDE SEQUENCE</scope>
    <source>
        <strain evidence="10">HI-2016</strain>
    </source>
</reference>
<dbReference type="SMART" id="SM00408">
    <property type="entry name" value="IGc2"/>
    <property type="match status" value="1"/>
</dbReference>
<dbReference type="InterPro" id="IPR013098">
    <property type="entry name" value="Ig_I-set"/>
</dbReference>
<dbReference type="Pfam" id="PF07648">
    <property type="entry name" value="Kazal_2"/>
    <property type="match status" value="1"/>
</dbReference>
<evidence type="ECO:0000256" key="5">
    <source>
        <dbReference type="ARBA" id="ARBA00023319"/>
    </source>
</evidence>
<dbReference type="SUPFAM" id="SSF100895">
    <property type="entry name" value="Kazal-type serine protease inhibitors"/>
    <property type="match status" value="1"/>
</dbReference>
<dbReference type="InterPro" id="IPR013783">
    <property type="entry name" value="Ig-like_fold"/>
</dbReference>